<dbReference type="RefSeq" id="WP_162441288.1">
    <property type="nucleotide sequence ID" value="NZ_CP048222.1"/>
</dbReference>
<dbReference type="SUPFAM" id="SSF56935">
    <property type="entry name" value="Porins"/>
    <property type="match status" value="1"/>
</dbReference>
<organism evidence="1 2">
    <name type="scientific">Rhodocytophaga rosea</name>
    <dbReference type="NCBI Taxonomy" id="2704465"/>
    <lineage>
        <taxon>Bacteria</taxon>
        <taxon>Pseudomonadati</taxon>
        <taxon>Bacteroidota</taxon>
        <taxon>Cytophagia</taxon>
        <taxon>Cytophagales</taxon>
        <taxon>Rhodocytophagaceae</taxon>
        <taxon>Rhodocytophaga</taxon>
    </lineage>
</organism>
<proteinExistence type="predicted"/>
<dbReference type="EMBL" id="CP048222">
    <property type="protein sequence ID" value="QHT65200.1"/>
    <property type="molecule type" value="Genomic_DNA"/>
</dbReference>
<reference evidence="1 2" key="1">
    <citation type="submission" date="2020-01" db="EMBL/GenBank/DDBJ databases">
        <authorList>
            <person name="Kim M.K."/>
        </authorList>
    </citation>
    <scope>NUCLEOTIDE SEQUENCE [LARGE SCALE GENOMIC DNA]</scope>
    <source>
        <strain evidence="1 2">172606-1</strain>
    </source>
</reference>
<keyword evidence="2" id="KW-1185">Reference proteome</keyword>
<accession>A0A6C0GBS9</accession>
<evidence type="ECO:0000313" key="2">
    <source>
        <dbReference type="Proteomes" id="UP000480178"/>
    </source>
</evidence>
<gene>
    <name evidence="1" type="ORF">GXP67_00170</name>
</gene>
<sequence>MTNKGVEFILTYASNPSNKLSYSISGNISSYRNRIDDLPEEVKYTYGGNGLDDNILGRPLNSFYGFIADGLFKTQEEVDNSPEQQGKGLGRIRYKDLDNDGRITWEHDRTWLGVSDPDFMYGVNVTAKYGNFDFSMFWQGLAGNTVRNDWKTYSDFWNVWTQSGFNHPTRLLGAWSPSNPDSDIPALSLINPNDERRVSTYFMESGSYLKLRQIELGYTLPVPIISKIGMKECRIYANAQNIVNIKKWWGRDKYTGIDPENPTKDAEYSSPYVRPQMFITGVRVSF</sequence>
<dbReference type="AlphaFoldDB" id="A0A6C0GBS9"/>
<dbReference type="Proteomes" id="UP000480178">
    <property type="component" value="Chromosome"/>
</dbReference>
<dbReference type="KEGG" id="rhoz:GXP67_00170"/>
<protein>
    <recommendedName>
        <fullName evidence="3">TonB-dependent receptor</fullName>
    </recommendedName>
</protein>
<name>A0A6C0GBS9_9BACT</name>
<evidence type="ECO:0008006" key="3">
    <source>
        <dbReference type="Google" id="ProtNLM"/>
    </source>
</evidence>
<evidence type="ECO:0000313" key="1">
    <source>
        <dbReference type="EMBL" id="QHT65200.1"/>
    </source>
</evidence>